<evidence type="ECO:0000313" key="4">
    <source>
        <dbReference type="Proteomes" id="UP001523528"/>
    </source>
</evidence>
<dbReference type="InterPro" id="IPR052163">
    <property type="entry name" value="DGC-Regulatory_Protein"/>
</dbReference>
<dbReference type="PROSITE" id="PS50887">
    <property type="entry name" value="GGDEF"/>
    <property type="match status" value="1"/>
</dbReference>
<feature type="domain" description="GGDEF" evidence="2">
    <location>
        <begin position="200"/>
        <end position="333"/>
    </location>
</feature>
<dbReference type="PANTHER" id="PTHR46663:SF2">
    <property type="entry name" value="GGDEF DOMAIN-CONTAINING PROTEIN"/>
    <property type="match status" value="1"/>
</dbReference>
<dbReference type="Proteomes" id="UP001523528">
    <property type="component" value="Unassembled WGS sequence"/>
</dbReference>
<organism evidence="3 4">
    <name type="scientific">Acetobacter lambici</name>
    <dbReference type="NCBI Taxonomy" id="1332824"/>
    <lineage>
        <taxon>Bacteria</taxon>
        <taxon>Pseudomonadati</taxon>
        <taxon>Pseudomonadota</taxon>
        <taxon>Alphaproteobacteria</taxon>
        <taxon>Acetobacterales</taxon>
        <taxon>Acetobacteraceae</taxon>
        <taxon>Acetobacter</taxon>
    </lineage>
</organism>
<dbReference type="InterPro" id="IPR029787">
    <property type="entry name" value="Nucleotide_cyclase"/>
</dbReference>
<dbReference type="CDD" id="cd01949">
    <property type="entry name" value="GGDEF"/>
    <property type="match status" value="1"/>
</dbReference>
<gene>
    <name evidence="3" type="ORF">NKW50_04620</name>
</gene>
<evidence type="ECO:0000313" key="3">
    <source>
        <dbReference type="EMBL" id="MCP1257873.1"/>
    </source>
</evidence>
<accession>A0ABT1EY52</accession>
<dbReference type="EMBL" id="JAMYZZ010000004">
    <property type="protein sequence ID" value="MCP1257873.1"/>
    <property type="molecule type" value="Genomic_DNA"/>
</dbReference>
<dbReference type="Gene3D" id="3.30.70.270">
    <property type="match status" value="1"/>
</dbReference>
<dbReference type="SUPFAM" id="SSF55073">
    <property type="entry name" value="Nucleotide cyclase"/>
    <property type="match status" value="1"/>
</dbReference>
<keyword evidence="1" id="KW-1133">Transmembrane helix</keyword>
<comment type="caution">
    <text evidence="3">The sequence shown here is derived from an EMBL/GenBank/DDBJ whole genome shotgun (WGS) entry which is preliminary data.</text>
</comment>
<name>A0ABT1EY52_9PROT</name>
<feature type="transmembrane region" description="Helical" evidence="1">
    <location>
        <begin position="37"/>
        <end position="55"/>
    </location>
</feature>
<dbReference type="InterPro" id="IPR043128">
    <property type="entry name" value="Rev_trsase/Diguanyl_cyclase"/>
</dbReference>
<dbReference type="NCBIfam" id="TIGR00254">
    <property type="entry name" value="GGDEF"/>
    <property type="match status" value="1"/>
</dbReference>
<keyword evidence="4" id="KW-1185">Reference proteome</keyword>
<sequence length="348" mass="38625">MMMELVSFVSACLALLGALYKLDDVAFTFGRNTIKPFVPFFMATSIWCIHYIILFRAMGLEHNTVGLLYPLMSYLFVVFGFYCAIKVIDLGFAFSNYVSGAIIGLFIATDHIVDKYALAHSGTGPVMGAGLNVHSLVLVLSFVMLWSSIVGYLTDYFKNHEIISHLKTIAYTDNLTNLSNRNALNDHFGEMLAKSAQTAKNFACMMIDLNKFKDINDTYGHLVGDEILRVIGGKLKDVFEKTHDFIGRLGGDEFIVLASYEHVVEIEALSDTIYRLVVEAHCVNDIPLQVGCCIGISLFPEDGTTQKSLMGHADISLYEMKKNHRDGVCFYNKGSVRTVFAPDVPASV</sequence>
<keyword evidence="1" id="KW-0472">Membrane</keyword>
<evidence type="ECO:0000259" key="2">
    <source>
        <dbReference type="PROSITE" id="PS50887"/>
    </source>
</evidence>
<protein>
    <submittedName>
        <fullName evidence="3">GGDEF domain-containing protein</fullName>
    </submittedName>
</protein>
<proteinExistence type="predicted"/>
<dbReference type="PANTHER" id="PTHR46663">
    <property type="entry name" value="DIGUANYLATE CYCLASE DGCT-RELATED"/>
    <property type="match status" value="1"/>
</dbReference>
<reference evidence="3 4" key="1">
    <citation type="submission" date="2022-06" db="EMBL/GenBank/DDBJ databases">
        <title>Acetobacer genomes from food samples.</title>
        <authorList>
            <person name="Sombolestani A."/>
        </authorList>
    </citation>
    <scope>NUCLEOTIDE SEQUENCE [LARGE SCALE GENOMIC DNA]</scope>
    <source>
        <strain evidence="3 4">R-83285</strain>
    </source>
</reference>
<evidence type="ECO:0000256" key="1">
    <source>
        <dbReference type="SAM" id="Phobius"/>
    </source>
</evidence>
<keyword evidence="1" id="KW-0812">Transmembrane</keyword>
<dbReference type="InterPro" id="IPR000160">
    <property type="entry name" value="GGDEF_dom"/>
</dbReference>
<feature type="transmembrane region" description="Helical" evidence="1">
    <location>
        <begin position="133"/>
        <end position="153"/>
    </location>
</feature>
<dbReference type="RefSeq" id="WP_165992378.1">
    <property type="nucleotide sequence ID" value="NZ_JAMYZY010000004.1"/>
</dbReference>
<feature type="transmembrane region" description="Helical" evidence="1">
    <location>
        <begin position="67"/>
        <end position="88"/>
    </location>
</feature>
<dbReference type="SMART" id="SM00267">
    <property type="entry name" value="GGDEF"/>
    <property type="match status" value="1"/>
</dbReference>
<dbReference type="Pfam" id="PF00990">
    <property type="entry name" value="GGDEF"/>
    <property type="match status" value="1"/>
</dbReference>